<keyword evidence="2" id="KW-1185">Reference proteome</keyword>
<dbReference type="OrthoDB" id="8115396at2"/>
<accession>A0A1P8V171</accession>
<gene>
    <name evidence="1" type="ORF">Ga0080574_TMP5074</name>
</gene>
<evidence type="ECO:0000313" key="1">
    <source>
        <dbReference type="EMBL" id="APZ55356.1"/>
    </source>
</evidence>
<reference evidence="1 2" key="1">
    <citation type="submission" date="2016-04" db="EMBL/GenBank/DDBJ databases">
        <title>Deep-sea bacteria in the southern Pacific.</title>
        <authorList>
            <person name="Tang K."/>
        </authorList>
    </citation>
    <scope>NUCLEOTIDE SEQUENCE [LARGE SCALE GENOMIC DNA]</scope>
    <source>
        <strain evidence="1 2">JLT2014</strain>
        <plasmid evidence="2">ppaby8</plasmid>
    </source>
</reference>
<dbReference type="EMBL" id="CP015096">
    <property type="protein sequence ID" value="APZ55356.1"/>
    <property type="molecule type" value="Genomic_DNA"/>
</dbReference>
<sequence>MDASREPVTEARERALSHADITEGVRRATSCLPKWYPEAITVGMTDDELTAALQRVLGIHGGSGARGCLHVEYQGAGLKIWVSWALVNNYGRPPTVQGQRTVDLVRMIYDIPDPSNAQASLF</sequence>
<evidence type="ECO:0000313" key="2">
    <source>
        <dbReference type="Proteomes" id="UP000187059"/>
    </source>
</evidence>
<name>A0A1P8V171_9RHOB</name>
<proteinExistence type="predicted"/>
<dbReference type="RefSeq" id="WP_076706301.1">
    <property type="nucleotide sequence ID" value="NZ_CP015096.1"/>
</dbReference>
<protein>
    <submittedName>
        <fullName evidence="1">Uncharacterized protein</fullName>
    </submittedName>
</protein>
<geneLocation type="plasmid" evidence="2">
    <name>ppaby8</name>
</geneLocation>
<dbReference type="Proteomes" id="UP000187059">
    <property type="component" value="Plasmid pPABY8"/>
</dbReference>
<dbReference type="AlphaFoldDB" id="A0A1P8V171"/>
<dbReference type="KEGG" id="paby:Ga0080574_TMP5074"/>
<keyword evidence="1" id="KW-0614">Plasmid</keyword>
<organism evidence="1 2">
    <name type="scientific">Salipiger abyssi</name>
    <dbReference type="NCBI Taxonomy" id="1250539"/>
    <lineage>
        <taxon>Bacteria</taxon>
        <taxon>Pseudomonadati</taxon>
        <taxon>Pseudomonadota</taxon>
        <taxon>Alphaproteobacteria</taxon>
        <taxon>Rhodobacterales</taxon>
        <taxon>Roseobacteraceae</taxon>
        <taxon>Salipiger</taxon>
    </lineage>
</organism>